<dbReference type="SMART" id="SM00530">
    <property type="entry name" value="HTH_XRE"/>
    <property type="match status" value="1"/>
</dbReference>
<protein>
    <submittedName>
        <fullName evidence="2">Helix-turn-helix domain-containing protein</fullName>
    </submittedName>
</protein>
<dbReference type="Gene3D" id="1.10.260.40">
    <property type="entry name" value="lambda repressor-like DNA-binding domains"/>
    <property type="match status" value="1"/>
</dbReference>
<keyword evidence="3" id="KW-1185">Reference proteome</keyword>
<dbReference type="KEGG" id="brq:CIT40_16845"/>
<dbReference type="InterPro" id="IPR010982">
    <property type="entry name" value="Lambda_DNA-bd_dom_sf"/>
</dbReference>
<dbReference type="GO" id="GO:0003677">
    <property type="term" value="F:DNA binding"/>
    <property type="evidence" value="ECO:0007669"/>
    <property type="project" value="InterPro"/>
</dbReference>
<proteinExistence type="predicted"/>
<dbReference type="PROSITE" id="PS50943">
    <property type="entry name" value="HTH_CROC1"/>
    <property type="match status" value="1"/>
</dbReference>
<dbReference type="Pfam" id="PF01381">
    <property type="entry name" value="HTH_3"/>
    <property type="match status" value="1"/>
</dbReference>
<dbReference type="Gene3D" id="2.30.130.30">
    <property type="entry name" value="Hypothetical protein"/>
    <property type="match status" value="1"/>
</dbReference>
<reference evidence="2 3" key="1">
    <citation type="journal article" date="2017" name="Syst. Appl. Microbiol.">
        <title>Soybeans inoculated with root zone soils of Canadian native legumes harbour diverse and novel Bradyrhizobium spp. that possess agricultural potential.</title>
        <authorList>
            <person name="Bromfield E.S.P."/>
            <person name="Cloutier S."/>
            <person name="Tambong J.T."/>
            <person name="Tran Thi T.V."/>
        </authorList>
    </citation>
    <scope>NUCLEOTIDE SEQUENCE [LARGE SCALE GENOMIC DNA]</scope>
    <source>
        <strain evidence="2 3">39S1MB</strain>
    </source>
</reference>
<dbReference type="SUPFAM" id="SSF47413">
    <property type="entry name" value="lambda repressor-like DNA-binding domains"/>
    <property type="match status" value="1"/>
</dbReference>
<dbReference type="InterPro" id="IPR015947">
    <property type="entry name" value="PUA-like_sf"/>
</dbReference>
<dbReference type="CDD" id="cd00093">
    <property type="entry name" value="HTH_XRE"/>
    <property type="match status" value="1"/>
</dbReference>
<dbReference type="OrthoDB" id="9797478at2"/>
<dbReference type="InterPro" id="IPR001387">
    <property type="entry name" value="Cro/C1-type_HTH"/>
</dbReference>
<organism evidence="2 3">
    <name type="scientific">Bradyrhizobium amphicarpaeae</name>
    <dbReference type="NCBI Taxonomy" id="1404768"/>
    <lineage>
        <taxon>Bacteria</taxon>
        <taxon>Pseudomonadati</taxon>
        <taxon>Pseudomonadota</taxon>
        <taxon>Alphaproteobacteria</taxon>
        <taxon>Hyphomicrobiales</taxon>
        <taxon>Nitrobacteraceae</taxon>
        <taxon>Bradyrhizobium</taxon>
    </lineage>
</organism>
<gene>
    <name evidence="2" type="ORF">CIT40_16845</name>
</gene>
<feature type="domain" description="HTH cro/C1-type" evidence="1">
    <location>
        <begin position="27"/>
        <end position="81"/>
    </location>
</feature>
<dbReference type="SUPFAM" id="SSF88697">
    <property type="entry name" value="PUA domain-like"/>
    <property type="match status" value="1"/>
</dbReference>
<evidence type="ECO:0000313" key="2">
    <source>
        <dbReference type="EMBL" id="AWM01539.1"/>
    </source>
</evidence>
<dbReference type="EMBL" id="CP029426">
    <property type="protein sequence ID" value="AWM01539.1"/>
    <property type="molecule type" value="Genomic_DNA"/>
</dbReference>
<evidence type="ECO:0000259" key="1">
    <source>
        <dbReference type="PROSITE" id="PS50943"/>
    </source>
</evidence>
<dbReference type="Proteomes" id="UP000215884">
    <property type="component" value="Chromosome"/>
</dbReference>
<dbReference type="RefSeq" id="WP_094891733.1">
    <property type="nucleotide sequence ID" value="NZ_CP029426.2"/>
</dbReference>
<evidence type="ECO:0000313" key="3">
    <source>
        <dbReference type="Proteomes" id="UP000215884"/>
    </source>
</evidence>
<accession>A0A2U8PUX1</accession>
<dbReference type="AlphaFoldDB" id="A0A2U8PUX1"/>
<sequence>MPKLNGKVVSAVRVNGSDLGRVVGNSLRTLRTFAGLTQNDLAERLKVGQAAISKIEHRGDVQISSLQKYVEALGATLRIEATFEADAWKGLRTQGAFDVDLHDEDQLVFPIFGDEVFRPTRDVVLSVRPVYSDRIFDGTKTIELRRRFPISAPRGTIAYIYSTSPVRAMVGSAEIDNVVKAPIGEIWKKFGKMAQIKRADFDGYFEGVQEGFALKIANARPFSRPLNLSELRDRFGFEPPQSYLYATPVLRTALQNEYSNVSD</sequence>
<name>A0A2U8PUX1_9BRAD</name>
<reference evidence="2 3" key="2">
    <citation type="journal article" date="2019" name="Int. J. Syst. Evol. Microbiol.">
        <title>Description and complete genome sequence of Bradyrhizobium amphicarpaeae sp. nov., harbouring photosystem and nitrogen-fixation genes.</title>
        <authorList>
            <person name="Bromfield E.S.P."/>
            <person name="Cloutier S."/>
            <person name="Nguyen H.D.T."/>
        </authorList>
    </citation>
    <scope>NUCLEOTIDE SEQUENCE [LARGE SCALE GENOMIC DNA]</scope>
    <source>
        <strain evidence="2 3">39S1MB</strain>
    </source>
</reference>